<evidence type="ECO:0008006" key="4">
    <source>
        <dbReference type="Google" id="ProtNLM"/>
    </source>
</evidence>
<protein>
    <recommendedName>
        <fullName evidence="4">Apple domain-containing protein</fullName>
    </recommendedName>
</protein>
<name>A0AAV4IC09_9GAST</name>
<evidence type="ECO:0000313" key="3">
    <source>
        <dbReference type="Proteomes" id="UP000762676"/>
    </source>
</evidence>
<organism evidence="2 3">
    <name type="scientific">Elysia marginata</name>
    <dbReference type="NCBI Taxonomy" id="1093978"/>
    <lineage>
        <taxon>Eukaryota</taxon>
        <taxon>Metazoa</taxon>
        <taxon>Spiralia</taxon>
        <taxon>Lophotrochozoa</taxon>
        <taxon>Mollusca</taxon>
        <taxon>Gastropoda</taxon>
        <taxon>Heterobranchia</taxon>
        <taxon>Euthyneura</taxon>
        <taxon>Panpulmonata</taxon>
        <taxon>Sacoglossa</taxon>
        <taxon>Placobranchoidea</taxon>
        <taxon>Plakobranchidae</taxon>
        <taxon>Elysia</taxon>
    </lineage>
</organism>
<dbReference type="AlphaFoldDB" id="A0AAV4IC09"/>
<dbReference type="Proteomes" id="UP000762676">
    <property type="component" value="Unassembled WGS sequence"/>
</dbReference>
<feature type="region of interest" description="Disordered" evidence="1">
    <location>
        <begin position="1"/>
        <end position="27"/>
    </location>
</feature>
<comment type="caution">
    <text evidence="2">The sequence shown here is derived from an EMBL/GenBank/DDBJ whole genome shotgun (WGS) entry which is preliminary data.</text>
</comment>
<keyword evidence="3" id="KW-1185">Reference proteome</keyword>
<proteinExistence type="predicted"/>
<accession>A0AAV4IC09</accession>
<dbReference type="EMBL" id="BMAT01013235">
    <property type="protein sequence ID" value="GFS07983.1"/>
    <property type="molecule type" value="Genomic_DNA"/>
</dbReference>
<reference evidence="2 3" key="1">
    <citation type="journal article" date="2021" name="Elife">
        <title>Chloroplast acquisition without the gene transfer in kleptoplastic sea slugs, Plakobranchus ocellatus.</title>
        <authorList>
            <person name="Maeda T."/>
            <person name="Takahashi S."/>
            <person name="Yoshida T."/>
            <person name="Shimamura S."/>
            <person name="Takaki Y."/>
            <person name="Nagai Y."/>
            <person name="Toyoda A."/>
            <person name="Suzuki Y."/>
            <person name="Arimoto A."/>
            <person name="Ishii H."/>
            <person name="Satoh N."/>
            <person name="Nishiyama T."/>
            <person name="Hasebe M."/>
            <person name="Maruyama T."/>
            <person name="Minagawa J."/>
            <person name="Obokata J."/>
            <person name="Shigenobu S."/>
        </authorList>
    </citation>
    <scope>NUCLEOTIDE SEQUENCE [LARGE SCALE GENOMIC DNA]</scope>
</reference>
<gene>
    <name evidence="2" type="ORF">ElyMa_006582100</name>
</gene>
<evidence type="ECO:0000256" key="1">
    <source>
        <dbReference type="SAM" id="MobiDB-lite"/>
    </source>
</evidence>
<sequence length="110" mass="12382">MELTPSASRGTHPPEEIGPRVSTEGSPGLILLHDPTVSEIDTKAACRCHAKLDKDKNRCWEITMGKESSCSYFQIKRSREGENFCFVHSRLLRAEDFTDVLEIITPSIYV</sequence>
<evidence type="ECO:0000313" key="2">
    <source>
        <dbReference type="EMBL" id="GFS07983.1"/>
    </source>
</evidence>